<dbReference type="GO" id="GO:0006260">
    <property type="term" value="P:DNA replication"/>
    <property type="evidence" value="ECO:0007669"/>
    <property type="project" value="InterPro"/>
</dbReference>
<dbReference type="Pfam" id="PF04492">
    <property type="entry name" value="Phage_rep_O"/>
    <property type="match status" value="1"/>
</dbReference>
<evidence type="ECO:0000259" key="2">
    <source>
        <dbReference type="Pfam" id="PF04492"/>
    </source>
</evidence>
<dbReference type="NCBIfam" id="TIGR01610">
    <property type="entry name" value="phage_O_Nterm"/>
    <property type="match status" value="1"/>
</dbReference>
<evidence type="ECO:0000313" key="3">
    <source>
        <dbReference type="EMBL" id="RDE99878.1"/>
    </source>
</evidence>
<organism evidence="3 4">
    <name type="scientific">Haemophilus parahaemolyticus</name>
    <dbReference type="NCBI Taxonomy" id="735"/>
    <lineage>
        <taxon>Bacteria</taxon>
        <taxon>Pseudomonadati</taxon>
        <taxon>Pseudomonadota</taxon>
        <taxon>Gammaproteobacteria</taxon>
        <taxon>Pasteurellales</taxon>
        <taxon>Pasteurellaceae</taxon>
        <taxon>Haemophilus</taxon>
    </lineage>
</organism>
<sequence length="294" mass="33734">MNAKPRESKPILQLTNAKREASKVQFDDNYLKVPRALLQAVRKARLSANQQDVFWAVFEKTCGWQKEFDWVCNEQICELMEREPTKSNINMISDTKKLLIERKILLQNGKKIGVNLVLSEWENPNLIGKKSQRGNPNLIGKKSQKGLVSNPNLIGNTKETITKEKINITPLPPTGASVEQGEETSSLAKPKSEPVDYEGVMKAWNEVFAETPIATIRVMSDERKRQVHRLAKNLRSQFGNYSVKAFRDYFADFWQQVASQTNSWYLGHNPRKWVADFDYLMKPKTFAKTVEESL</sequence>
<dbReference type="InterPro" id="IPR036388">
    <property type="entry name" value="WH-like_DNA-bd_sf"/>
</dbReference>
<comment type="caution">
    <text evidence="3">The sequence shown here is derived from an EMBL/GenBank/DDBJ whole genome shotgun (WGS) entry which is preliminary data.</text>
</comment>
<feature type="region of interest" description="Disordered" evidence="1">
    <location>
        <begin position="169"/>
        <end position="192"/>
    </location>
</feature>
<proteinExistence type="predicted"/>
<dbReference type="RefSeq" id="WP_111313679.1">
    <property type="nucleotide sequence ID" value="NZ_QEQD01000014.1"/>
</dbReference>
<dbReference type="InterPro" id="IPR006497">
    <property type="entry name" value="Phage_lambda_VrpO_N"/>
</dbReference>
<dbReference type="EMBL" id="QEQD01000014">
    <property type="protein sequence ID" value="RDE99878.1"/>
    <property type="molecule type" value="Genomic_DNA"/>
</dbReference>
<feature type="domain" description="Bacteriophage lambda Replication protein O N-terminal" evidence="2">
    <location>
        <begin position="23"/>
        <end position="121"/>
    </location>
</feature>
<accession>A0A369ZBS5</accession>
<dbReference type="AlphaFoldDB" id="A0A369ZBS5"/>
<dbReference type="Gene3D" id="1.10.10.10">
    <property type="entry name" value="Winged helix-like DNA-binding domain superfamily/Winged helix DNA-binding domain"/>
    <property type="match status" value="1"/>
</dbReference>
<name>A0A369ZBS5_HAEPH</name>
<reference evidence="3 4" key="1">
    <citation type="submission" date="2018-05" db="EMBL/GenBank/DDBJ databases">
        <title>Draft Genome Sequences for a Diverse set of 7 Haemophilus Species.</title>
        <authorList>
            <person name="Nichols M."/>
            <person name="Topaz N."/>
            <person name="Wang X."/>
            <person name="Wang X."/>
            <person name="Boxrud D."/>
        </authorList>
    </citation>
    <scope>NUCLEOTIDE SEQUENCE [LARGE SCALE GENOMIC DNA]</scope>
    <source>
        <strain evidence="3 4">C2010039593</strain>
    </source>
</reference>
<evidence type="ECO:0000313" key="4">
    <source>
        <dbReference type="Proteomes" id="UP000253999"/>
    </source>
</evidence>
<protein>
    <submittedName>
        <fullName evidence="3">Replication protein</fullName>
    </submittedName>
</protein>
<evidence type="ECO:0000256" key="1">
    <source>
        <dbReference type="SAM" id="MobiDB-lite"/>
    </source>
</evidence>
<dbReference type="Proteomes" id="UP000253999">
    <property type="component" value="Unassembled WGS sequence"/>
</dbReference>
<gene>
    <name evidence="3" type="ORF">DPV98_10435</name>
</gene>